<organism evidence="2 3">
    <name type="scientific">Mugilogobius chulae</name>
    <name type="common">yellowstripe goby</name>
    <dbReference type="NCBI Taxonomy" id="88201"/>
    <lineage>
        <taxon>Eukaryota</taxon>
        <taxon>Metazoa</taxon>
        <taxon>Chordata</taxon>
        <taxon>Craniata</taxon>
        <taxon>Vertebrata</taxon>
        <taxon>Euteleostomi</taxon>
        <taxon>Actinopterygii</taxon>
        <taxon>Neopterygii</taxon>
        <taxon>Teleostei</taxon>
        <taxon>Neoteleostei</taxon>
        <taxon>Acanthomorphata</taxon>
        <taxon>Gobiaria</taxon>
        <taxon>Gobiiformes</taxon>
        <taxon>Gobioidei</taxon>
        <taxon>Gobiidae</taxon>
        <taxon>Gobionellinae</taxon>
        <taxon>Mugilogobius</taxon>
    </lineage>
</organism>
<gene>
    <name evidence="2" type="ORF">WMY93_006734</name>
</gene>
<feature type="compositionally biased region" description="Basic and acidic residues" evidence="1">
    <location>
        <begin position="74"/>
        <end position="87"/>
    </location>
</feature>
<dbReference type="Proteomes" id="UP001460270">
    <property type="component" value="Unassembled WGS sequence"/>
</dbReference>
<evidence type="ECO:0000313" key="2">
    <source>
        <dbReference type="EMBL" id="KAK7930339.1"/>
    </source>
</evidence>
<accession>A0AAW0PW76</accession>
<comment type="caution">
    <text evidence="2">The sequence shown here is derived from an EMBL/GenBank/DDBJ whole genome shotgun (WGS) entry which is preliminary data.</text>
</comment>
<proteinExistence type="predicted"/>
<dbReference type="AlphaFoldDB" id="A0AAW0PW76"/>
<protein>
    <submittedName>
        <fullName evidence="2">Uncharacterized protein</fullName>
    </submittedName>
</protein>
<evidence type="ECO:0000313" key="3">
    <source>
        <dbReference type="Proteomes" id="UP001460270"/>
    </source>
</evidence>
<evidence type="ECO:0000256" key="1">
    <source>
        <dbReference type="SAM" id="MobiDB-lite"/>
    </source>
</evidence>
<feature type="region of interest" description="Disordered" evidence="1">
    <location>
        <begin position="74"/>
        <end position="118"/>
    </location>
</feature>
<keyword evidence="3" id="KW-1185">Reference proteome</keyword>
<name>A0AAW0PW76_9GOBI</name>
<sequence>MFNDLIIRSKPPAGRRAYCFCYVLVNVNDQPPRRPVRSTKRAHAKVSTQVSRDFSVSARRVDLLSHRSLSKTLSKTDKPGRVWRTESGEQSLENRVWRTESGEQSLENRVWRTESGEQSLENISTVKVTQT</sequence>
<dbReference type="EMBL" id="JBBPFD010000004">
    <property type="protein sequence ID" value="KAK7930339.1"/>
    <property type="molecule type" value="Genomic_DNA"/>
</dbReference>
<reference evidence="3" key="1">
    <citation type="submission" date="2024-04" db="EMBL/GenBank/DDBJ databases">
        <title>Salinicola lusitanus LLJ914,a marine bacterium isolated from the Okinawa Trough.</title>
        <authorList>
            <person name="Li J."/>
        </authorList>
    </citation>
    <scope>NUCLEOTIDE SEQUENCE [LARGE SCALE GENOMIC DNA]</scope>
</reference>